<organism evidence="4 5">
    <name type="scientific">Methylibium petroleiphilum (strain ATCC BAA-1232 / LMG 22953 / PM1)</name>
    <dbReference type="NCBI Taxonomy" id="420662"/>
    <lineage>
        <taxon>Bacteria</taxon>
        <taxon>Pseudomonadati</taxon>
        <taxon>Pseudomonadota</taxon>
        <taxon>Betaproteobacteria</taxon>
        <taxon>Burkholderiales</taxon>
        <taxon>Sphaerotilaceae</taxon>
        <taxon>Methylibium</taxon>
    </lineage>
</organism>
<dbReference type="RefSeq" id="WP_011828662.1">
    <property type="nucleotide sequence ID" value="NC_008825.1"/>
</dbReference>
<protein>
    <submittedName>
        <fullName evidence="4">Uncharacterized protein</fullName>
    </submittedName>
</protein>
<dbReference type="STRING" id="420662.Mpe_A1064"/>
<gene>
    <name evidence="4" type="ordered locus">Mpe_A1064</name>
</gene>
<keyword evidence="3" id="KW-0998">Cell outer membrane</keyword>
<evidence type="ECO:0000313" key="5">
    <source>
        <dbReference type="Proteomes" id="UP000000366"/>
    </source>
</evidence>
<sequence>MLASSLHVLPPPSQTRRTALVAALTLCLATGAFAERSPLYFGAGLSAGHDSNVFRAPEGSPQDQSDSYTSAFVLAGIDKPFGRQRFFADATVRRTEFRDLDALSNTGYDLNAGMDWSALDRLSGTLRYGMTRARSQQNLDAAVVTERNLETAREFLARAQYGGEAILALESEYVHRSLDYSASAFTAQENTSDSVRAGLLYRVSGALRLGAGVRYTEGKYPQGVLVSPGVFDEDKYKRRDLDLTARWIPSGASILNARVSFGKQENDAQTSRDFSGTTGSIRWEWQPTGKLRFDTRLSRDTGFESSFLSFGTNNGQAVGDTSRLTTALQIGAIWDITSKIALDADGRYARRSLVNTGGINVDESDRTHLFGLGITYKPTRIAELSCKVSREERNTSGTILTYPYSATVAMCGAQVVLR</sequence>
<proteinExistence type="predicted"/>
<dbReference type="KEGG" id="mpt:Mpe_A1064"/>
<accession>A2SEN6</accession>
<evidence type="ECO:0000313" key="4">
    <source>
        <dbReference type="EMBL" id="ABM94025.1"/>
    </source>
</evidence>
<evidence type="ECO:0000256" key="1">
    <source>
        <dbReference type="ARBA" id="ARBA00004442"/>
    </source>
</evidence>
<keyword evidence="2" id="KW-0472">Membrane</keyword>
<dbReference type="eggNOG" id="COG5338">
    <property type="taxonomic scope" value="Bacteria"/>
</dbReference>
<dbReference type="InterPro" id="IPR036942">
    <property type="entry name" value="Beta-barrel_TonB_sf"/>
</dbReference>
<reference evidence="4 5" key="1">
    <citation type="journal article" date="2007" name="J. Bacteriol.">
        <title>Whole-genome analysis of the methyl tert-butyl ether-degrading beta-proteobacterium Methylibium petroleiphilum PM1.</title>
        <authorList>
            <person name="Kane S.R."/>
            <person name="Chakicherla A.Y."/>
            <person name="Chain P.S.G."/>
            <person name="Schmidt R."/>
            <person name="Shin M.W."/>
            <person name="Legler T.C."/>
            <person name="Scow K.M."/>
            <person name="Larimer F.W."/>
            <person name="Lucas S.M."/>
            <person name="Richardson P.M."/>
            <person name="Hristova K.R."/>
        </authorList>
    </citation>
    <scope>NUCLEOTIDE SEQUENCE [LARGE SCALE GENOMIC DNA]</scope>
    <source>
        <strain evidence="5">ATCC BAA-1232 / LMG 22953 / PM1</strain>
    </source>
</reference>
<dbReference type="SUPFAM" id="SSF56935">
    <property type="entry name" value="Porins"/>
    <property type="match status" value="1"/>
</dbReference>
<comment type="subcellular location">
    <subcellularLocation>
        <location evidence="1">Cell outer membrane</location>
    </subcellularLocation>
</comment>
<dbReference type="AlphaFoldDB" id="A2SEN6"/>
<keyword evidence="5" id="KW-1185">Reference proteome</keyword>
<dbReference type="Proteomes" id="UP000000366">
    <property type="component" value="Chromosome"/>
</dbReference>
<dbReference type="HOGENOM" id="CLU_686385_0_0_4"/>
<evidence type="ECO:0000256" key="2">
    <source>
        <dbReference type="ARBA" id="ARBA00023136"/>
    </source>
</evidence>
<name>A2SEN6_METPP</name>
<evidence type="ECO:0000256" key="3">
    <source>
        <dbReference type="ARBA" id="ARBA00023237"/>
    </source>
</evidence>
<dbReference type="Gene3D" id="2.40.170.20">
    <property type="entry name" value="TonB-dependent receptor, beta-barrel domain"/>
    <property type="match status" value="1"/>
</dbReference>
<dbReference type="GO" id="GO:0009279">
    <property type="term" value="C:cell outer membrane"/>
    <property type="evidence" value="ECO:0007669"/>
    <property type="project" value="UniProtKB-SubCell"/>
</dbReference>
<dbReference type="EMBL" id="CP000555">
    <property type="protein sequence ID" value="ABM94025.1"/>
    <property type="molecule type" value="Genomic_DNA"/>
</dbReference>